<evidence type="ECO:0000256" key="2">
    <source>
        <dbReference type="ARBA" id="ARBA00023125"/>
    </source>
</evidence>
<dbReference type="Gene3D" id="3.30.450.40">
    <property type="match status" value="1"/>
</dbReference>
<dbReference type="GO" id="GO:0045892">
    <property type="term" value="P:negative regulation of DNA-templated transcription"/>
    <property type="evidence" value="ECO:0007669"/>
    <property type="project" value="TreeGrafter"/>
</dbReference>
<proteinExistence type="predicted"/>
<evidence type="ECO:0000259" key="5">
    <source>
        <dbReference type="PROSITE" id="PS51078"/>
    </source>
</evidence>
<sequence length="251" mass="27238">MTGTQSVFRALSILRAFTPQQPTLTGPEVAEKFGFSQPTAYRLLRALEAENFLVFDRGSRAYGPGPEILRLAGVLLHRDAFVVQTQSSLTRLRALTGETVAVYWRLGNKCTCTQELPSPHPQRVEAGIGVGFPLTRGPAGKAMLLDLDEAGVRALLAESDIPAPVGGVDALLAELEQGRNRGYLAGVDETIEGAVTIAAPIPWVQPGLAVYTVSAPESRFDPQTRETAARTLVEEMERLRAILRKQNPFTM</sequence>
<dbReference type="Pfam" id="PF09339">
    <property type="entry name" value="HTH_IclR"/>
    <property type="match status" value="1"/>
</dbReference>
<keyword evidence="7" id="KW-1185">Reference proteome</keyword>
<dbReference type="PANTHER" id="PTHR30136:SF35">
    <property type="entry name" value="HTH-TYPE TRANSCRIPTIONAL REGULATOR RV1719"/>
    <property type="match status" value="1"/>
</dbReference>
<evidence type="ECO:0000259" key="4">
    <source>
        <dbReference type="PROSITE" id="PS51077"/>
    </source>
</evidence>
<dbReference type="GO" id="GO:0003677">
    <property type="term" value="F:DNA binding"/>
    <property type="evidence" value="ECO:0007669"/>
    <property type="project" value="UniProtKB-KW"/>
</dbReference>
<dbReference type="RefSeq" id="WP_345029436.1">
    <property type="nucleotide sequence ID" value="NZ_BAAAWY010000016.1"/>
</dbReference>
<evidence type="ECO:0000256" key="3">
    <source>
        <dbReference type="ARBA" id="ARBA00023163"/>
    </source>
</evidence>
<dbReference type="PROSITE" id="PS51078">
    <property type="entry name" value="ICLR_ED"/>
    <property type="match status" value="1"/>
</dbReference>
<dbReference type="InterPro" id="IPR014757">
    <property type="entry name" value="Tscrpt_reg_IclR_C"/>
</dbReference>
<organism evidence="6 7">
    <name type="scientific">Kutzneria kofuensis</name>
    <dbReference type="NCBI Taxonomy" id="103725"/>
    <lineage>
        <taxon>Bacteria</taxon>
        <taxon>Bacillati</taxon>
        <taxon>Actinomycetota</taxon>
        <taxon>Actinomycetes</taxon>
        <taxon>Pseudonocardiales</taxon>
        <taxon>Pseudonocardiaceae</taxon>
        <taxon>Kutzneria</taxon>
    </lineage>
</organism>
<dbReference type="PANTHER" id="PTHR30136">
    <property type="entry name" value="HELIX-TURN-HELIX TRANSCRIPTIONAL REGULATOR, ICLR FAMILY"/>
    <property type="match status" value="1"/>
</dbReference>
<dbReference type="InterPro" id="IPR036390">
    <property type="entry name" value="WH_DNA-bd_sf"/>
</dbReference>
<gene>
    <name evidence="6" type="ORF">BJ998_007735</name>
</gene>
<dbReference type="SUPFAM" id="SSF46785">
    <property type="entry name" value="Winged helix' DNA-binding domain"/>
    <property type="match status" value="1"/>
</dbReference>
<dbReference type="InterPro" id="IPR005471">
    <property type="entry name" value="Tscrpt_reg_IclR_N"/>
</dbReference>
<dbReference type="Proteomes" id="UP000585638">
    <property type="component" value="Unassembled WGS sequence"/>
</dbReference>
<dbReference type="SMART" id="SM00346">
    <property type="entry name" value="HTH_ICLR"/>
    <property type="match status" value="1"/>
</dbReference>
<evidence type="ECO:0000313" key="7">
    <source>
        <dbReference type="Proteomes" id="UP000585638"/>
    </source>
</evidence>
<dbReference type="GO" id="GO:0003700">
    <property type="term" value="F:DNA-binding transcription factor activity"/>
    <property type="evidence" value="ECO:0007669"/>
    <property type="project" value="TreeGrafter"/>
</dbReference>
<dbReference type="InterPro" id="IPR029016">
    <property type="entry name" value="GAF-like_dom_sf"/>
</dbReference>
<dbReference type="Gene3D" id="1.10.10.10">
    <property type="entry name" value="Winged helix-like DNA-binding domain superfamily/Winged helix DNA-binding domain"/>
    <property type="match status" value="1"/>
</dbReference>
<dbReference type="AlphaFoldDB" id="A0A7W9KR80"/>
<keyword evidence="2 6" id="KW-0238">DNA-binding</keyword>
<name>A0A7W9KR80_9PSEU</name>
<dbReference type="EMBL" id="JACHIR010000001">
    <property type="protein sequence ID" value="MBB5896539.1"/>
    <property type="molecule type" value="Genomic_DNA"/>
</dbReference>
<dbReference type="InterPro" id="IPR050707">
    <property type="entry name" value="HTH_MetabolicPath_Reg"/>
</dbReference>
<reference evidence="6 7" key="1">
    <citation type="submission" date="2020-08" db="EMBL/GenBank/DDBJ databases">
        <title>Sequencing the genomes of 1000 actinobacteria strains.</title>
        <authorList>
            <person name="Klenk H.-P."/>
        </authorList>
    </citation>
    <scope>NUCLEOTIDE SEQUENCE [LARGE SCALE GENOMIC DNA]</scope>
    <source>
        <strain evidence="6 7">DSM 43851</strain>
    </source>
</reference>
<comment type="caution">
    <text evidence="6">The sequence shown here is derived from an EMBL/GenBank/DDBJ whole genome shotgun (WGS) entry which is preliminary data.</text>
</comment>
<evidence type="ECO:0000256" key="1">
    <source>
        <dbReference type="ARBA" id="ARBA00023015"/>
    </source>
</evidence>
<feature type="domain" description="HTH iclR-type" evidence="4">
    <location>
        <begin position="4"/>
        <end position="66"/>
    </location>
</feature>
<keyword evidence="1" id="KW-0805">Transcription regulation</keyword>
<dbReference type="InterPro" id="IPR036388">
    <property type="entry name" value="WH-like_DNA-bd_sf"/>
</dbReference>
<evidence type="ECO:0000313" key="6">
    <source>
        <dbReference type="EMBL" id="MBB5896539.1"/>
    </source>
</evidence>
<protein>
    <submittedName>
        <fullName evidence="6">DNA-binding IclR family transcriptional regulator</fullName>
    </submittedName>
</protein>
<accession>A0A7W9KR80</accession>
<keyword evidence="3" id="KW-0804">Transcription</keyword>
<feature type="domain" description="IclR-ED" evidence="5">
    <location>
        <begin position="67"/>
        <end position="251"/>
    </location>
</feature>
<dbReference type="PROSITE" id="PS51077">
    <property type="entry name" value="HTH_ICLR"/>
    <property type="match status" value="1"/>
</dbReference>
<dbReference type="Pfam" id="PF01614">
    <property type="entry name" value="IclR_C"/>
    <property type="match status" value="1"/>
</dbReference>
<dbReference type="SUPFAM" id="SSF55781">
    <property type="entry name" value="GAF domain-like"/>
    <property type="match status" value="1"/>
</dbReference>